<dbReference type="STRING" id="1073325.SAMN05444483_101179"/>
<name>A0A1M5BSU2_SALEC</name>
<protein>
    <recommendedName>
        <fullName evidence="3">Peptidoglycan-binding protein LysM</fullName>
    </recommendedName>
</protein>
<evidence type="ECO:0008006" key="3">
    <source>
        <dbReference type="Google" id="ProtNLM"/>
    </source>
</evidence>
<evidence type="ECO:0000313" key="1">
    <source>
        <dbReference type="EMBL" id="SHF45634.1"/>
    </source>
</evidence>
<proteinExistence type="predicted"/>
<dbReference type="AlphaFoldDB" id="A0A1M5BSU2"/>
<keyword evidence="2" id="KW-1185">Reference proteome</keyword>
<dbReference type="EMBL" id="FQVT01000001">
    <property type="protein sequence ID" value="SHF45634.1"/>
    <property type="molecule type" value="Genomic_DNA"/>
</dbReference>
<organism evidence="1 2">
    <name type="scientific">Salegentibacter echinorum</name>
    <dbReference type="NCBI Taxonomy" id="1073325"/>
    <lineage>
        <taxon>Bacteria</taxon>
        <taxon>Pseudomonadati</taxon>
        <taxon>Bacteroidota</taxon>
        <taxon>Flavobacteriia</taxon>
        <taxon>Flavobacteriales</taxon>
        <taxon>Flavobacteriaceae</taxon>
        <taxon>Salegentibacter</taxon>
    </lineage>
</organism>
<gene>
    <name evidence="1" type="ORF">SAMN05444483_101179</name>
</gene>
<dbReference type="InterPro" id="IPR023346">
    <property type="entry name" value="Lysozyme-like_dom_sf"/>
</dbReference>
<reference evidence="2" key="1">
    <citation type="submission" date="2016-11" db="EMBL/GenBank/DDBJ databases">
        <authorList>
            <person name="Varghese N."/>
            <person name="Submissions S."/>
        </authorList>
    </citation>
    <scope>NUCLEOTIDE SEQUENCE [LARGE SCALE GENOMIC DNA]</scope>
    <source>
        <strain evidence="2">DSM 24579</strain>
    </source>
</reference>
<sequence>MFFSFSTKKAANLEIEGYSTSNLDLNYTVVLEQNDLEKEVSFNRALPKLGKSYDGFKEAVGFKESRGNYRTINEFGYMGKYQFGIGTLELLGIYNGAEFLNSPQLQEAAFYTNTSRNKWILIRDIARFEGKIINGVEVTESGILAAAHLAGPGSVKKYLRSYGAQAFSDAFGTSIKNYMKRFSGYDTSFIKPEKNPRVDMKAYRM</sequence>
<dbReference type="SUPFAM" id="SSF53955">
    <property type="entry name" value="Lysozyme-like"/>
    <property type="match status" value="1"/>
</dbReference>
<dbReference type="Proteomes" id="UP000183945">
    <property type="component" value="Unassembled WGS sequence"/>
</dbReference>
<evidence type="ECO:0000313" key="2">
    <source>
        <dbReference type="Proteomes" id="UP000183945"/>
    </source>
</evidence>
<accession>A0A1M5BSU2</accession>